<proteinExistence type="predicted"/>
<sequence length="497" mass="55074">MDNFHPPSIPSTSTITSAPQEQHSQLSICEPMSCSPSTTCGPSTTQYYCYPAQYLAPNPGLQFQYSYPYQQAGLPMYPFLVGGQPNVVVSTEQDSLARSGWTLDALVSKAARKERRMARQRSLSLSRNNPNAAASSESSSPSSRRHAPFPWNEDDDRGSMSTSSSGAGADMQNINKHLYTFCTPDNKKLRVMFKKELKNSDVGSLGRIVLPKKEAEENLPMLSDKEGIQLMIRDVYSDQEWGLKYKYWSNNKSRMYLLENTGDFVKQNKLEVGDCICLLEDEDKNLYISTETRAGSIHAKPPSHINNNNNNKTTNHKANNSNSHTTTEGNTPDSNLNYADANTNTNAKSYSNNHNATADIPTPSAYTYVARDEEDASSSSLALLVQQLQKEQEANTIIALSMTCASSPHIQCEEANDATGHIKTSMQPSTLAGVEPAPSPSPSQRRAMTRMANDYQFETDDCYKGLGTLPEVDRYKYCDDFCLFDYNGSITTDDDKS</sequence>
<keyword evidence="2" id="KW-0805">Transcription regulation</keyword>
<keyword evidence="5" id="KW-0539">Nucleus</keyword>
<dbReference type="PANTHER" id="PTHR31140">
    <property type="entry name" value="B3 DOMAIN-CONTAINING TRANSCRIPTION FACTOR ABI3"/>
    <property type="match status" value="1"/>
</dbReference>
<evidence type="ECO:0000256" key="1">
    <source>
        <dbReference type="ARBA" id="ARBA00004123"/>
    </source>
</evidence>
<dbReference type="GeneID" id="103324787"/>
<dbReference type="InterPro" id="IPR003340">
    <property type="entry name" value="B3_DNA-bd"/>
</dbReference>
<organism evidence="8 9">
    <name type="scientific">Prunus mume</name>
    <name type="common">Japanese apricot</name>
    <name type="synonym">Armeniaca mume</name>
    <dbReference type="NCBI Taxonomy" id="102107"/>
    <lineage>
        <taxon>Eukaryota</taxon>
        <taxon>Viridiplantae</taxon>
        <taxon>Streptophyta</taxon>
        <taxon>Embryophyta</taxon>
        <taxon>Tracheophyta</taxon>
        <taxon>Spermatophyta</taxon>
        <taxon>Magnoliopsida</taxon>
        <taxon>eudicotyledons</taxon>
        <taxon>Gunneridae</taxon>
        <taxon>Pentapetalae</taxon>
        <taxon>rosids</taxon>
        <taxon>fabids</taxon>
        <taxon>Rosales</taxon>
        <taxon>Rosaceae</taxon>
        <taxon>Amygdaloideae</taxon>
        <taxon>Amygdaleae</taxon>
        <taxon>Prunus</taxon>
    </lineage>
</organism>
<dbReference type="CDD" id="cd10017">
    <property type="entry name" value="B3_DNA"/>
    <property type="match status" value="1"/>
</dbReference>
<keyword evidence="4" id="KW-0804">Transcription</keyword>
<feature type="region of interest" description="Disordered" evidence="6">
    <location>
        <begin position="1"/>
        <end position="22"/>
    </location>
</feature>
<dbReference type="InterPro" id="IPR044800">
    <property type="entry name" value="LEC2-like"/>
</dbReference>
<reference evidence="8" key="1">
    <citation type="journal article" date="2012" name="Nat. Commun.">
        <title>The genome of Prunus mume.</title>
        <authorList>
            <person name="Zhang Q."/>
            <person name="Chen W."/>
            <person name="Sun L."/>
            <person name="Zhao F."/>
            <person name="Huang B."/>
            <person name="Yang W."/>
            <person name="Tao Y."/>
            <person name="Wang J."/>
            <person name="Yuan Z."/>
            <person name="Fan G."/>
            <person name="Xing Z."/>
            <person name="Han C."/>
            <person name="Pan H."/>
            <person name="Zhong X."/>
            <person name="Shi W."/>
            <person name="Liang X."/>
            <person name="Du D."/>
            <person name="Sun F."/>
            <person name="Xu Z."/>
            <person name="Hao R."/>
            <person name="Lv T."/>
            <person name="Lv Y."/>
            <person name="Zheng Z."/>
            <person name="Sun M."/>
            <person name="Luo L."/>
            <person name="Cai M."/>
            <person name="Gao Y."/>
            <person name="Wang J."/>
            <person name="Yin Y."/>
            <person name="Xu X."/>
            <person name="Cheng T."/>
            <person name="Wang J."/>
        </authorList>
    </citation>
    <scope>NUCLEOTIDE SEQUENCE [LARGE SCALE GENOMIC DNA]</scope>
</reference>
<evidence type="ECO:0000313" key="8">
    <source>
        <dbReference type="Proteomes" id="UP000694861"/>
    </source>
</evidence>
<keyword evidence="3" id="KW-0238">DNA-binding</keyword>
<evidence type="ECO:0000256" key="3">
    <source>
        <dbReference type="ARBA" id="ARBA00023125"/>
    </source>
</evidence>
<keyword evidence="8" id="KW-1185">Reference proteome</keyword>
<dbReference type="SMART" id="SM01019">
    <property type="entry name" value="B3"/>
    <property type="match status" value="1"/>
</dbReference>
<evidence type="ECO:0000313" key="9">
    <source>
        <dbReference type="RefSeq" id="XP_008225116.1"/>
    </source>
</evidence>
<dbReference type="SUPFAM" id="SSF101936">
    <property type="entry name" value="DNA-binding pseudobarrel domain"/>
    <property type="match status" value="1"/>
</dbReference>
<feature type="domain" description="TF-B3" evidence="7">
    <location>
        <begin position="193"/>
        <end position="294"/>
    </location>
</feature>
<reference evidence="9" key="2">
    <citation type="submission" date="2025-08" db="UniProtKB">
        <authorList>
            <consortium name="RefSeq"/>
        </authorList>
    </citation>
    <scope>IDENTIFICATION</scope>
</reference>
<feature type="compositionally biased region" description="Low complexity" evidence="6">
    <location>
        <begin position="159"/>
        <end position="169"/>
    </location>
</feature>
<name>A0ABM0NI30_PRUMU</name>
<dbReference type="Proteomes" id="UP000694861">
    <property type="component" value="Linkage group LG3"/>
</dbReference>
<feature type="compositionally biased region" description="Low complexity" evidence="6">
    <location>
        <begin position="306"/>
        <end position="327"/>
    </location>
</feature>
<feature type="region of interest" description="Disordered" evidence="6">
    <location>
        <begin position="426"/>
        <end position="445"/>
    </location>
</feature>
<evidence type="ECO:0000256" key="6">
    <source>
        <dbReference type="SAM" id="MobiDB-lite"/>
    </source>
</evidence>
<protein>
    <submittedName>
        <fullName evidence="9">B3 domain-containing transcription factor LEC2</fullName>
    </submittedName>
</protein>
<evidence type="ECO:0000256" key="4">
    <source>
        <dbReference type="ARBA" id="ARBA00023163"/>
    </source>
</evidence>
<comment type="subcellular location">
    <subcellularLocation>
        <location evidence="1">Nucleus</location>
    </subcellularLocation>
</comment>
<feature type="region of interest" description="Disordered" evidence="6">
    <location>
        <begin position="112"/>
        <end position="169"/>
    </location>
</feature>
<evidence type="ECO:0000259" key="7">
    <source>
        <dbReference type="PROSITE" id="PS50863"/>
    </source>
</evidence>
<dbReference type="PANTHER" id="PTHR31140:SF74">
    <property type="entry name" value="B3 DOMAIN-CONTAINING TRANSCRIPTION FACTOR LEC2"/>
    <property type="match status" value="1"/>
</dbReference>
<dbReference type="RefSeq" id="XP_008225116.1">
    <property type="nucleotide sequence ID" value="XM_008226894.1"/>
</dbReference>
<gene>
    <name evidence="9" type="primary">LOC103324787</name>
</gene>
<feature type="compositionally biased region" description="Low complexity" evidence="6">
    <location>
        <begin position="120"/>
        <end position="142"/>
    </location>
</feature>
<dbReference type="Gene3D" id="2.40.330.10">
    <property type="entry name" value="DNA-binding pseudobarrel domain"/>
    <property type="match status" value="1"/>
</dbReference>
<dbReference type="InterPro" id="IPR015300">
    <property type="entry name" value="DNA-bd_pseudobarrel_sf"/>
</dbReference>
<evidence type="ECO:0000256" key="2">
    <source>
        <dbReference type="ARBA" id="ARBA00023015"/>
    </source>
</evidence>
<evidence type="ECO:0000256" key="5">
    <source>
        <dbReference type="ARBA" id="ARBA00023242"/>
    </source>
</evidence>
<dbReference type="Pfam" id="PF02362">
    <property type="entry name" value="B3"/>
    <property type="match status" value="1"/>
</dbReference>
<feature type="region of interest" description="Disordered" evidence="6">
    <location>
        <begin position="297"/>
        <end position="335"/>
    </location>
</feature>
<dbReference type="PROSITE" id="PS50863">
    <property type="entry name" value="B3"/>
    <property type="match status" value="1"/>
</dbReference>
<accession>A0ABM0NI30</accession>